<dbReference type="EMBL" id="GGEC01044445">
    <property type="protein sequence ID" value="MBX24929.1"/>
    <property type="molecule type" value="Transcribed_RNA"/>
</dbReference>
<name>A0A2P2M3X9_RHIMU</name>
<protein>
    <submittedName>
        <fullName evidence="1">Uncharacterized protein</fullName>
    </submittedName>
</protein>
<evidence type="ECO:0000313" key="1">
    <source>
        <dbReference type="EMBL" id="MBX24929.1"/>
    </source>
</evidence>
<sequence length="14" mass="1626">MRLKNALRESVPIV</sequence>
<proteinExistence type="predicted"/>
<accession>A0A2P2M3X9</accession>
<organism evidence="1">
    <name type="scientific">Rhizophora mucronata</name>
    <name type="common">Asiatic mangrove</name>
    <dbReference type="NCBI Taxonomy" id="61149"/>
    <lineage>
        <taxon>Eukaryota</taxon>
        <taxon>Viridiplantae</taxon>
        <taxon>Streptophyta</taxon>
        <taxon>Embryophyta</taxon>
        <taxon>Tracheophyta</taxon>
        <taxon>Spermatophyta</taxon>
        <taxon>Magnoliopsida</taxon>
        <taxon>eudicotyledons</taxon>
        <taxon>Gunneridae</taxon>
        <taxon>Pentapetalae</taxon>
        <taxon>rosids</taxon>
        <taxon>fabids</taxon>
        <taxon>Malpighiales</taxon>
        <taxon>Rhizophoraceae</taxon>
        <taxon>Rhizophora</taxon>
    </lineage>
</organism>
<reference evidence="1" key="1">
    <citation type="submission" date="2018-02" db="EMBL/GenBank/DDBJ databases">
        <title>Rhizophora mucronata_Transcriptome.</title>
        <authorList>
            <person name="Meera S.P."/>
            <person name="Sreeshan A."/>
            <person name="Augustine A."/>
        </authorList>
    </citation>
    <scope>NUCLEOTIDE SEQUENCE</scope>
    <source>
        <tissue evidence="1">Leaf</tissue>
    </source>
</reference>